<evidence type="ECO:0000313" key="2">
    <source>
        <dbReference type="EMBL" id="GER29837.1"/>
    </source>
</evidence>
<feature type="compositionally biased region" description="Acidic residues" evidence="1">
    <location>
        <begin position="64"/>
        <end position="74"/>
    </location>
</feature>
<feature type="region of interest" description="Disordered" evidence="1">
    <location>
        <begin position="64"/>
        <end position="87"/>
    </location>
</feature>
<keyword evidence="3" id="KW-1185">Reference proteome</keyword>
<name>A0A5A7PBP9_STRAF</name>
<dbReference type="AlphaFoldDB" id="A0A5A7PBP9"/>
<comment type="caution">
    <text evidence="2">The sequence shown here is derived from an EMBL/GenBank/DDBJ whole genome shotgun (WGS) entry which is preliminary data.</text>
</comment>
<evidence type="ECO:0000313" key="3">
    <source>
        <dbReference type="Proteomes" id="UP000325081"/>
    </source>
</evidence>
<evidence type="ECO:0000256" key="1">
    <source>
        <dbReference type="SAM" id="MobiDB-lite"/>
    </source>
</evidence>
<accession>A0A5A7PBP9</accession>
<sequence length="186" mass="20660">MELSLATRRRLFCWAELDLAEGLVSFSSKDESTSILAAAAAPRSSTDLIIIVGEADPVLMFGEDDEDEEDEDGDWSSSKFGAGGDGDWLDEDCIKSVENREDMGKQKKKPVFERLAINNAIVLDSLEEEPELTDLHAKLRKTSVEQTEPSKTIEACTTTTKGEDEWEDDVLAKNRMLSELLCILKL</sequence>
<gene>
    <name evidence="2" type="ORF">STAS_05743</name>
</gene>
<protein>
    <submittedName>
        <fullName evidence="2">TLR4 interactor with leucine rich repeats</fullName>
    </submittedName>
</protein>
<proteinExistence type="predicted"/>
<reference evidence="3" key="1">
    <citation type="journal article" date="2019" name="Curr. Biol.">
        <title>Genome Sequence of Striga asiatica Provides Insight into the Evolution of Plant Parasitism.</title>
        <authorList>
            <person name="Yoshida S."/>
            <person name="Kim S."/>
            <person name="Wafula E.K."/>
            <person name="Tanskanen J."/>
            <person name="Kim Y.M."/>
            <person name="Honaas L."/>
            <person name="Yang Z."/>
            <person name="Spallek T."/>
            <person name="Conn C.E."/>
            <person name="Ichihashi Y."/>
            <person name="Cheong K."/>
            <person name="Cui S."/>
            <person name="Der J.P."/>
            <person name="Gundlach H."/>
            <person name="Jiao Y."/>
            <person name="Hori C."/>
            <person name="Ishida J.K."/>
            <person name="Kasahara H."/>
            <person name="Kiba T."/>
            <person name="Kim M.S."/>
            <person name="Koo N."/>
            <person name="Laohavisit A."/>
            <person name="Lee Y.H."/>
            <person name="Lumba S."/>
            <person name="McCourt P."/>
            <person name="Mortimer J.C."/>
            <person name="Mutuku J.M."/>
            <person name="Nomura T."/>
            <person name="Sasaki-Sekimoto Y."/>
            <person name="Seto Y."/>
            <person name="Wang Y."/>
            <person name="Wakatake T."/>
            <person name="Sakakibara H."/>
            <person name="Demura T."/>
            <person name="Yamaguchi S."/>
            <person name="Yoneyama K."/>
            <person name="Manabe R.I."/>
            <person name="Nelson D.C."/>
            <person name="Schulman A.H."/>
            <person name="Timko M.P."/>
            <person name="dePamphilis C.W."/>
            <person name="Choi D."/>
            <person name="Shirasu K."/>
        </authorList>
    </citation>
    <scope>NUCLEOTIDE SEQUENCE [LARGE SCALE GENOMIC DNA]</scope>
    <source>
        <strain evidence="3">cv. UVA1</strain>
    </source>
</reference>
<dbReference type="EMBL" id="BKCP01004294">
    <property type="protein sequence ID" value="GER29837.1"/>
    <property type="molecule type" value="Genomic_DNA"/>
</dbReference>
<organism evidence="2 3">
    <name type="scientific">Striga asiatica</name>
    <name type="common">Asiatic witchweed</name>
    <name type="synonym">Buchnera asiatica</name>
    <dbReference type="NCBI Taxonomy" id="4170"/>
    <lineage>
        <taxon>Eukaryota</taxon>
        <taxon>Viridiplantae</taxon>
        <taxon>Streptophyta</taxon>
        <taxon>Embryophyta</taxon>
        <taxon>Tracheophyta</taxon>
        <taxon>Spermatophyta</taxon>
        <taxon>Magnoliopsida</taxon>
        <taxon>eudicotyledons</taxon>
        <taxon>Gunneridae</taxon>
        <taxon>Pentapetalae</taxon>
        <taxon>asterids</taxon>
        <taxon>lamiids</taxon>
        <taxon>Lamiales</taxon>
        <taxon>Orobanchaceae</taxon>
        <taxon>Buchnereae</taxon>
        <taxon>Striga</taxon>
    </lineage>
</organism>
<dbReference type="Proteomes" id="UP000325081">
    <property type="component" value="Unassembled WGS sequence"/>
</dbReference>